<dbReference type="GO" id="GO:0005829">
    <property type="term" value="C:cytosol"/>
    <property type="evidence" value="ECO:0007669"/>
    <property type="project" value="TreeGrafter"/>
</dbReference>
<dbReference type="InterPro" id="IPR047214">
    <property type="entry name" value="TPP_PDC_IPDC"/>
</dbReference>
<evidence type="ECO:0000256" key="3">
    <source>
        <dbReference type="ARBA" id="ARBA00007812"/>
    </source>
</evidence>
<dbReference type="EMBL" id="CP036525">
    <property type="protein sequence ID" value="QDT06084.1"/>
    <property type="molecule type" value="Genomic_DNA"/>
</dbReference>
<dbReference type="InterPro" id="IPR011766">
    <property type="entry name" value="TPP_enzyme_TPP-bd"/>
</dbReference>
<evidence type="ECO:0000259" key="13">
    <source>
        <dbReference type="Pfam" id="PF02776"/>
    </source>
</evidence>
<dbReference type="InterPro" id="IPR029035">
    <property type="entry name" value="DHS-like_NAD/FAD-binding_dom"/>
</dbReference>
<dbReference type="SUPFAM" id="SSF52518">
    <property type="entry name" value="Thiamin diphosphate-binding fold (THDP-binding)"/>
    <property type="match status" value="2"/>
</dbReference>
<keyword evidence="5" id="KW-0210">Decarboxylase</keyword>
<dbReference type="PIRSF" id="PIRSF036565">
    <property type="entry name" value="Pyruvt_ip_decrb"/>
    <property type="match status" value="1"/>
</dbReference>
<evidence type="ECO:0000256" key="7">
    <source>
        <dbReference type="ARBA" id="ARBA00023052"/>
    </source>
</evidence>
<evidence type="ECO:0000256" key="2">
    <source>
        <dbReference type="ARBA" id="ARBA00001964"/>
    </source>
</evidence>
<comment type="cofactor">
    <cofactor evidence="2">
        <name>thiamine diphosphate</name>
        <dbReference type="ChEBI" id="CHEBI:58937"/>
    </cofactor>
</comment>
<evidence type="ECO:0000313" key="14">
    <source>
        <dbReference type="EMBL" id="QDT06084.1"/>
    </source>
</evidence>
<keyword evidence="7 10" id="KW-0786">Thiamine pyrophosphate</keyword>
<evidence type="ECO:0000256" key="8">
    <source>
        <dbReference type="ARBA" id="ARBA00023239"/>
    </source>
</evidence>
<feature type="binding site" evidence="9">
    <location>
        <position position="472"/>
    </location>
    <ligand>
        <name>Mg(2+)</name>
        <dbReference type="ChEBI" id="CHEBI:18420"/>
    </ligand>
</feature>
<feature type="domain" description="Thiamine pyrophosphate enzyme N-terminal TPP-binding" evidence="13">
    <location>
        <begin position="12"/>
        <end position="115"/>
    </location>
</feature>
<evidence type="ECO:0000256" key="1">
    <source>
        <dbReference type="ARBA" id="ARBA00001920"/>
    </source>
</evidence>
<dbReference type="InterPro" id="IPR012000">
    <property type="entry name" value="Thiamin_PyroP_enz_cen_dom"/>
</dbReference>
<comment type="cofactor">
    <cofactor evidence="9">
        <name>Mg(2+)</name>
        <dbReference type="ChEBI" id="CHEBI:18420"/>
    </cofactor>
    <text evidence="9">Binds 1 Mg(2+) per subunit.</text>
</comment>
<dbReference type="KEGG" id="rlc:K227x_44910"/>
<dbReference type="InterPro" id="IPR047213">
    <property type="entry name" value="TPP_PYR_PDC_IPDC-like"/>
</dbReference>
<evidence type="ECO:0000256" key="6">
    <source>
        <dbReference type="ARBA" id="ARBA00022842"/>
    </source>
</evidence>
<dbReference type="InterPro" id="IPR012001">
    <property type="entry name" value="Thiamin_PyroP_enz_TPP-bd_dom"/>
</dbReference>
<keyword evidence="8 14" id="KW-0456">Lyase</keyword>
<dbReference type="GO" id="GO:0047434">
    <property type="term" value="F:indolepyruvate decarboxylase activity"/>
    <property type="evidence" value="ECO:0007669"/>
    <property type="project" value="UniProtKB-EC"/>
</dbReference>
<dbReference type="GO" id="GO:0000287">
    <property type="term" value="F:magnesium ion binding"/>
    <property type="evidence" value="ECO:0007669"/>
    <property type="project" value="InterPro"/>
</dbReference>
<dbReference type="PROSITE" id="PS00187">
    <property type="entry name" value="TPP_ENZYMES"/>
    <property type="match status" value="1"/>
</dbReference>
<keyword evidence="4 9" id="KW-0479">Metal-binding</keyword>
<dbReference type="AlphaFoldDB" id="A0A517NG21"/>
<accession>A0A517NG21</accession>
<dbReference type="InterPro" id="IPR012110">
    <property type="entry name" value="PDC/IPDC-like"/>
</dbReference>
<dbReference type="OrthoDB" id="4494979at2"/>
<dbReference type="PANTHER" id="PTHR43452">
    <property type="entry name" value="PYRUVATE DECARBOXYLASE"/>
    <property type="match status" value="1"/>
</dbReference>
<keyword evidence="14" id="KW-0670">Pyruvate</keyword>
<dbReference type="Gene3D" id="3.40.50.1220">
    <property type="entry name" value="TPP-binding domain"/>
    <property type="match status" value="1"/>
</dbReference>
<feature type="domain" description="Thiamine pyrophosphate enzyme central" evidence="11">
    <location>
        <begin position="200"/>
        <end position="324"/>
    </location>
</feature>
<feature type="binding site" evidence="9">
    <location>
        <position position="470"/>
    </location>
    <ligand>
        <name>Mg(2+)</name>
        <dbReference type="ChEBI" id="CHEBI:18420"/>
    </ligand>
</feature>
<dbReference type="Pfam" id="PF02775">
    <property type="entry name" value="TPP_enzyme_C"/>
    <property type="match status" value="1"/>
</dbReference>
<evidence type="ECO:0000259" key="12">
    <source>
        <dbReference type="Pfam" id="PF02775"/>
    </source>
</evidence>
<dbReference type="EC" id="4.1.1.74" evidence="14"/>
<comment type="similarity">
    <text evidence="3 10">Belongs to the TPP enzyme family.</text>
</comment>
<dbReference type="GO" id="GO:0000949">
    <property type="term" value="P:aromatic amino acid family catabolic process to alcohol via Ehrlich pathway"/>
    <property type="evidence" value="ECO:0007669"/>
    <property type="project" value="TreeGrafter"/>
</dbReference>
<dbReference type="GO" id="GO:0030976">
    <property type="term" value="F:thiamine pyrophosphate binding"/>
    <property type="evidence" value="ECO:0007669"/>
    <property type="project" value="InterPro"/>
</dbReference>
<reference evidence="14 15" key="1">
    <citation type="submission" date="2019-02" db="EMBL/GenBank/DDBJ databases">
        <title>Deep-cultivation of Planctomycetes and their phenomic and genomic characterization uncovers novel biology.</title>
        <authorList>
            <person name="Wiegand S."/>
            <person name="Jogler M."/>
            <person name="Boedeker C."/>
            <person name="Pinto D."/>
            <person name="Vollmers J."/>
            <person name="Rivas-Marin E."/>
            <person name="Kohn T."/>
            <person name="Peeters S.H."/>
            <person name="Heuer A."/>
            <person name="Rast P."/>
            <person name="Oberbeckmann S."/>
            <person name="Bunk B."/>
            <person name="Jeske O."/>
            <person name="Meyerdierks A."/>
            <person name="Storesund J.E."/>
            <person name="Kallscheuer N."/>
            <person name="Luecker S."/>
            <person name="Lage O.M."/>
            <person name="Pohl T."/>
            <person name="Merkel B.J."/>
            <person name="Hornburger P."/>
            <person name="Mueller R.-W."/>
            <person name="Bruemmer F."/>
            <person name="Labrenz M."/>
            <person name="Spormann A.M."/>
            <person name="Op den Camp H."/>
            <person name="Overmann J."/>
            <person name="Amann R."/>
            <person name="Jetten M.S.M."/>
            <person name="Mascher T."/>
            <person name="Medema M.H."/>
            <person name="Devos D.P."/>
            <person name="Kaster A.-K."/>
            <person name="Ovreas L."/>
            <person name="Rohde M."/>
            <person name="Galperin M.Y."/>
            <person name="Jogler C."/>
        </authorList>
    </citation>
    <scope>NUCLEOTIDE SEQUENCE [LARGE SCALE GENOMIC DNA]</scope>
    <source>
        <strain evidence="14 15">K22_7</strain>
    </source>
</reference>
<evidence type="ECO:0000256" key="5">
    <source>
        <dbReference type="ARBA" id="ARBA00022793"/>
    </source>
</evidence>
<evidence type="ECO:0000313" key="15">
    <source>
        <dbReference type="Proteomes" id="UP000318538"/>
    </source>
</evidence>
<keyword evidence="6 9" id="KW-0460">Magnesium</keyword>
<dbReference type="FunFam" id="3.40.50.970:FF:000024">
    <property type="entry name" value="Pyruvate decarboxylase isozyme"/>
    <property type="match status" value="1"/>
</dbReference>
<sequence>MRKPSESLAIGGYLIQRLADYGIDDVFGIPGDYVLSFYSQLERSPINVVGCTREDCAGFAADAYARIRGMGAVCVTYCVGGLSVCNSIAGAYAEKSPVVVISGSPGLRERSVGALLHHMVRDFRTQIEVFEKFTIAGAELNDPLTAFAEIDRVLDACDRFKRPVYLELPRDMVHVVPAVAHGFAGAPRTHDPMATAEAVRETIQRITSAARPVIVAGVEMHRFGLQDELIRLAEVTGIPIATTMLGKSVVSEKHPQFVGLYEGAIGDADVTRFVEDSDLVLLLGAFLSDINLGIYSAKLNPDRCVYATSESLRVSHHHYHNVELKPFIEGLIDAAPRSRSRAIPDSIGSGMGSDRDALVNDFGGEHPLRTSRMMQRLNERLDANTIVIADVGDSLFAATELTIHDRGEFLSPAYYTSMGFSVPAALGAATARPDHRIVVLVGDGAFQMTGQELSTLIREGHHPIVILLDNHGYGTERFLHEGDWKYNEVHQWNYSELMKVYGRGKSYVVETEDQYDEALDAAWMDPQSPHLIQAKLMPGDASDTLKKLAARMGENVG</sequence>
<evidence type="ECO:0000259" key="11">
    <source>
        <dbReference type="Pfam" id="PF00205"/>
    </source>
</evidence>
<feature type="binding site" evidence="9">
    <location>
        <position position="443"/>
    </location>
    <ligand>
        <name>Mg(2+)</name>
        <dbReference type="ChEBI" id="CHEBI:18420"/>
    </ligand>
</feature>
<feature type="domain" description="Thiamine pyrophosphate enzyme TPP-binding" evidence="12">
    <location>
        <begin position="390"/>
        <end position="533"/>
    </location>
</feature>
<dbReference type="PANTHER" id="PTHR43452:SF30">
    <property type="entry name" value="PYRUVATE DECARBOXYLASE ISOZYME 1-RELATED"/>
    <property type="match status" value="1"/>
</dbReference>
<dbReference type="CDD" id="cd02005">
    <property type="entry name" value="TPP_PDC_IPDC"/>
    <property type="match status" value="1"/>
</dbReference>
<keyword evidence="15" id="KW-1185">Reference proteome</keyword>
<evidence type="ECO:0000256" key="10">
    <source>
        <dbReference type="RuleBase" id="RU362132"/>
    </source>
</evidence>
<dbReference type="Pfam" id="PF02776">
    <property type="entry name" value="TPP_enzyme_N"/>
    <property type="match status" value="1"/>
</dbReference>
<evidence type="ECO:0000256" key="9">
    <source>
        <dbReference type="PIRSR" id="PIRSR036565-2"/>
    </source>
</evidence>
<dbReference type="GO" id="GO:0004737">
    <property type="term" value="F:pyruvate decarboxylase activity"/>
    <property type="evidence" value="ECO:0007669"/>
    <property type="project" value="TreeGrafter"/>
</dbReference>
<organism evidence="14 15">
    <name type="scientific">Rubripirellula lacrimiformis</name>
    <dbReference type="NCBI Taxonomy" id="1930273"/>
    <lineage>
        <taxon>Bacteria</taxon>
        <taxon>Pseudomonadati</taxon>
        <taxon>Planctomycetota</taxon>
        <taxon>Planctomycetia</taxon>
        <taxon>Pirellulales</taxon>
        <taxon>Pirellulaceae</taxon>
        <taxon>Rubripirellula</taxon>
    </lineage>
</organism>
<comment type="cofactor">
    <cofactor evidence="1">
        <name>a metal cation</name>
        <dbReference type="ChEBI" id="CHEBI:25213"/>
    </cofactor>
</comment>
<protein>
    <submittedName>
        <fullName evidence="14">Indole-3-pyruvate decarboxylase</fullName>
        <ecNumber evidence="14">4.1.1.74</ecNumber>
    </submittedName>
</protein>
<evidence type="ECO:0000256" key="4">
    <source>
        <dbReference type="ARBA" id="ARBA00022723"/>
    </source>
</evidence>
<dbReference type="Proteomes" id="UP000318538">
    <property type="component" value="Chromosome"/>
</dbReference>
<dbReference type="InterPro" id="IPR029061">
    <property type="entry name" value="THDP-binding"/>
</dbReference>
<proteinExistence type="inferred from homology"/>
<dbReference type="SUPFAM" id="SSF52467">
    <property type="entry name" value="DHS-like NAD/FAD-binding domain"/>
    <property type="match status" value="1"/>
</dbReference>
<dbReference type="InterPro" id="IPR000399">
    <property type="entry name" value="TPP-bd_CS"/>
</dbReference>
<dbReference type="RefSeq" id="WP_145172530.1">
    <property type="nucleotide sequence ID" value="NZ_CP036525.1"/>
</dbReference>
<dbReference type="Pfam" id="PF00205">
    <property type="entry name" value="TPP_enzyme_M"/>
    <property type="match status" value="1"/>
</dbReference>
<gene>
    <name evidence="14" type="primary">ipdC</name>
    <name evidence="14" type="ORF">K227x_44910</name>
</gene>
<dbReference type="CDD" id="cd07038">
    <property type="entry name" value="TPP_PYR_PDC_IPDC_like"/>
    <property type="match status" value="1"/>
</dbReference>
<dbReference type="Gene3D" id="3.40.50.970">
    <property type="match status" value="2"/>
</dbReference>
<name>A0A517NG21_9BACT</name>